<sequence length="123" mass="13555">MLSPCFSPEGSAGPPVTARGVQVDTLRLWDGEAYRAETQAGLVEKRAIRRELAEIMPLPRDVGMGRQCGTLAIVDHVWANTQDTEAVAIVPHSQSNLSWRAPNFRWNAMPSLLRPIQQSYAAT</sequence>
<evidence type="ECO:0000313" key="1">
    <source>
        <dbReference type="EMBL" id="POS76224.1"/>
    </source>
</evidence>
<protein>
    <submittedName>
        <fullName evidence="1">Uncharacterized protein</fullName>
    </submittedName>
</protein>
<name>A0A2P5I160_DIAHE</name>
<reference evidence="1" key="1">
    <citation type="submission" date="2017-09" db="EMBL/GenBank/DDBJ databases">
        <title>Polyketide synthases of a Diaporthe helianthi virulent isolate.</title>
        <authorList>
            <person name="Baroncelli R."/>
        </authorList>
    </citation>
    <scope>NUCLEOTIDE SEQUENCE [LARGE SCALE GENOMIC DNA]</scope>
    <source>
        <strain evidence="1">7/96</strain>
    </source>
</reference>
<evidence type="ECO:0000313" key="2">
    <source>
        <dbReference type="Proteomes" id="UP000094444"/>
    </source>
</evidence>
<dbReference type="EMBL" id="MAVT02000393">
    <property type="protein sequence ID" value="POS76224.1"/>
    <property type="molecule type" value="Genomic_DNA"/>
</dbReference>
<gene>
    <name evidence="1" type="ORF">DHEL01_v205389</name>
</gene>
<dbReference type="Proteomes" id="UP000094444">
    <property type="component" value="Unassembled WGS sequence"/>
</dbReference>
<proteinExistence type="predicted"/>
<dbReference type="OrthoDB" id="10398360at2759"/>
<keyword evidence="2" id="KW-1185">Reference proteome</keyword>
<organism evidence="1 2">
    <name type="scientific">Diaporthe helianthi</name>
    <dbReference type="NCBI Taxonomy" id="158607"/>
    <lineage>
        <taxon>Eukaryota</taxon>
        <taxon>Fungi</taxon>
        <taxon>Dikarya</taxon>
        <taxon>Ascomycota</taxon>
        <taxon>Pezizomycotina</taxon>
        <taxon>Sordariomycetes</taxon>
        <taxon>Sordariomycetidae</taxon>
        <taxon>Diaporthales</taxon>
        <taxon>Diaporthaceae</taxon>
        <taxon>Diaporthe</taxon>
    </lineage>
</organism>
<comment type="caution">
    <text evidence="1">The sequence shown here is derived from an EMBL/GenBank/DDBJ whole genome shotgun (WGS) entry which is preliminary data.</text>
</comment>
<dbReference type="InParanoid" id="A0A2P5I160"/>
<dbReference type="AlphaFoldDB" id="A0A2P5I160"/>
<accession>A0A2P5I160</accession>